<accession>A0A1Y2IDF5</accession>
<protein>
    <submittedName>
        <fullName evidence="2">Uncharacterized protein</fullName>
    </submittedName>
</protein>
<keyword evidence="3" id="KW-1185">Reference proteome</keyword>
<organism evidence="2 3">
    <name type="scientific">Trametes coccinea (strain BRFM310)</name>
    <name type="common">Pycnoporus coccineus</name>
    <dbReference type="NCBI Taxonomy" id="1353009"/>
    <lineage>
        <taxon>Eukaryota</taxon>
        <taxon>Fungi</taxon>
        <taxon>Dikarya</taxon>
        <taxon>Basidiomycota</taxon>
        <taxon>Agaricomycotina</taxon>
        <taxon>Agaricomycetes</taxon>
        <taxon>Polyporales</taxon>
        <taxon>Polyporaceae</taxon>
        <taxon>Trametes</taxon>
    </lineage>
</organism>
<gene>
    <name evidence="2" type="ORF">PYCCODRAFT_876066</name>
</gene>
<dbReference type="Proteomes" id="UP000193067">
    <property type="component" value="Unassembled WGS sequence"/>
</dbReference>
<feature type="region of interest" description="Disordered" evidence="1">
    <location>
        <begin position="1"/>
        <end position="21"/>
    </location>
</feature>
<reference evidence="2 3" key="1">
    <citation type="journal article" date="2015" name="Biotechnol. Biofuels">
        <title>Enhanced degradation of softwood versus hardwood by the white-rot fungus Pycnoporus coccineus.</title>
        <authorList>
            <person name="Couturier M."/>
            <person name="Navarro D."/>
            <person name="Chevret D."/>
            <person name="Henrissat B."/>
            <person name="Piumi F."/>
            <person name="Ruiz-Duenas F.J."/>
            <person name="Martinez A.T."/>
            <person name="Grigoriev I.V."/>
            <person name="Riley R."/>
            <person name="Lipzen A."/>
            <person name="Berrin J.G."/>
            <person name="Master E.R."/>
            <person name="Rosso M.N."/>
        </authorList>
    </citation>
    <scope>NUCLEOTIDE SEQUENCE [LARGE SCALE GENOMIC DNA]</scope>
    <source>
        <strain evidence="2 3">BRFM310</strain>
    </source>
</reference>
<name>A0A1Y2IDF5_TRAC3</name>
<dbReference type="EMBL" id="KZ084130">
    <property type="protein sequence ID" value="OSC99209.1"/>
    <property type="molecule type" value="Genomic_DNA"/>
</dbReference>
<evidence type="ECO:0000313" key="3">
    <source>
        <dbReference type="Proteomes" id="UP000193067"/>
    </source>
</evidence>
<evidence type="ECO:0000256" key="1">
    <source>
        <dbReference type="SAM" id="MobiDB-lite"/>
    </source>
</evidence>
<evidence type="ECO:0000313" key="2">
    <source>
        <dbReference type="EMBL" id="OSC99209.1"/>
    </source>
</evidence>
<sequence>MQSALSTHGHHSGGHYKSAYTKTRYTAKRTRLGSLSRRRGKLGDRVAGTLVNKDSSSAASSFAARYDGDFSTLANFMASPDGQDVCKYIRRLKLLGRGPFRLRAEGRHRVDTHEELSVIPLGKCINLRSIILVIDDHNESADVEDMMRVLFHGHTHLLILCQIIGISTGAYHL</sequence>
<dbReference type="AlphaFoldDB" id="A0A1Y2IDF5"/>
<proteinExistence type="predicted"/>